<organism evidence="2 3">
    <name type="scientific">Fusarium napiforme</name>
    <dbReference type="NCBI Taxonomy" id="42672"/>
    <lineage>
        <taxon>Eukaryota</taxon>
        <taxon>Fungi</taxon>
        <taxon>Dikarya</taxon>
        <taxon>Ascomycota</taxon>
        <taxon>Pezizomycotina</taxon>
        <taxon>Sordariomycetes</taxon>
        <taxon>Hypocreomycetidae</taxon>
        <taxon>Hypocreales</taxon>
        <taxon>Nectriaceae</taxon>
        <taxon>Fusarium</taxon>
        <taxon>Fusarium fujikuroi species complex</taxon>
    </lineage>
</organism>
<accession>A0A8H5IGJ0</accession>
<dbReference type="Proteomes" id="UP000574317">
    <property type="component" value="Unassembled WGS sequence"/>
</dbReference>
<proteinExistence type="predicted"/>
<dbReference type="EMBL" id="JAAOAO010000555">
    <property type="protein sequence ID" value="KAF5536848.1"/>
    <property type="molecule type" value="Genomic_DNA"/>
</dbReference>
<feature type="region of interest" description="Disordered" evidence="1">
    <location>
        <begin position="622"/>
        <end position="644"/>
    </location>
</feature>
<evidence type="ECO:0000256" key="1">
    <source>
        <dbReference type="SAM" id="MobiDB-lite"/>
    </source>
</evidence>
<evidence type="ECO:0000313" key="2">
    <source>
        <dbReference type="EMBL" id="KAF5536848.1"/>
    </source>
</evidence>
<gene>
    <name evidence="2" type="ORF">FNAPI_11622</name>
</gene>
<sequence>MASKYTLLLPVKLDAFVFNGEVCDGVGAHSAKIAPITQPNYTFLQLEDHLAQNDILDHVDLHAAAPKEKNQRYVDIGKVIDGKVAVRQNRVGVYVHWSLPRPLRSGIANTEGGGTLQNQDLDPRAPKYPPIPNRWLVIRRFDPKAETTSPINPNGMEPVTAWVIESDKTSRIDELPASTDLEVDVAPFVTSYNSNKDAPGEISIEDQAEVFIGACVEASKWDPKDKPNKDGERVELTAASSSNQLFMDCQYHCGNVFSMLDTFAYKDTDGATKHLDSVVADYYVVGWHNDSDKDIMASSKDGASHATRLQALRASIKQAIPEADKDAINLWLQDTDGARTLCHGAMYEVVWNLNKSPEKNPANALAQTMSKMPFGVGTTPMDAILAYIGERDRTGDVEKRIWCLQTLLRAVDDGVDSQIAADDEAQAYNYAHFDGGDHFYLPDEKGGKDKDASAYGTPEDLRIKNSAQHLLDSAKRRLKQLRWDVFSWWWKLISDVDNNKNGNQDTRSIHDIQDEVERLLKTVQMLEIFVGEPQTPIKRGVMEAFHQRNDPTLIIGGVEAGWPTDFNKELAARLENQTIDADPLPSCADKYVDCLASDVQAAGRRLLQEFFSLKKPDATQDDRVKPLYHDGKRPGDKVDKDNNPWRDRWGGSQAWFPLYVEWEAEYAHVSFKHWQLNQRRPLDNAKGKTTYVIKDDIRMEKNCEKYDDLRYVSGRSLILPQPAFSLRVHIERLFATVPESELNKKLKPKDREILLEKLDGLALLSLPLSGLTDHLTTRFQGSHIKPLVRAPGQKPVVLKGAKDALPPPDSGRSDIDLSLIEENSDPTPYGSLPTLTGQYVSGFKPVTHGQMRFTKINIVDKFGQVVHAMDPALDQPPAVLPSISEFFAIDEVPGKPGVPNVVCGDRSTLKKPEYVQLPPSINQTARLNASFVVRSEDKDGSEGEWRPATEFDKPIWGWVVVNYVDRGLQFFLPNGTFYREVRSASSSIKWLPFGEPPNPGTRKQLDALIDSLVGNEKRLRAFTDMIMSALSVTVPTPSAYSQFMNSLVGRPLALANMGWSLELGTNSLKNESTLGEQRVKPEWGLLPGDGNNRYEFAIKFGDEKNNYDGLVGYFETTGNEKDLNLNKIYTYFHTKYDLDDAPLAKIDTKSYPHLQTFWLNPDKYKPGTVAEVEAKAREYERDRNKEMTVFGAIFDPFAPITGFSSILPMRKLLLPSWTWETALKAITTFFHAGPLVLTENVPKFNKEFVLKPETYEVGKTLPDAQVRVPALRAADWAWLQPYDQKSTLLSETHKYMSLNLAGDMDEAPRWTKGPLTAVEGFMQLKAPIEQGKVKEGEESP</sequence>
<keyword evidence="3" id="KW-1185">Reference proteome</keyword>
<reference evidence="2 3" key="1">
    <citation type="submission" date="2020-05" db="EMBL/GenBank/DDBJ databases">
        <title>Identification and distribution of gene clusters putatively required for synthesis of sphingolipid metabolism inhibitors in phylogenetically diverse species of the filamentous fungus Fusarium.</title>
        <authorList>
            <person name="Kim H.-S."/>
            <person name="Busman M."/>
            <person name="Brown D.W."/>
            <person name="Divon H."/>
            <person name="Uhlig S."/>
            <person name="Proctor R.H."/>
        </authorList>
    </citation>
    <scope>NUCLEOTIDE SEQUENCE [LARGE SCALE GENOMIC DNA]</scope>
    <source>
        <strain evidence="2 3">NRRL 25196</strain>
    </source>
</reference>
<protein>
    <submittedName>
        <fullName evidence="2">Uncharacterized protein</fullName>
    </submittedName>
</protein>
<evidence type="ECO:0000313" key="3">
    <source>
        <dbReference type="Proteomes" id="UP000574317"/>
    </source>
</evidence>
<comment type="caution">
    <text evidence="2">The sequence shown here is derived from an EMBL/GenBank/DDBJ whole genome shotgun (WGS) entry which is preliminary data.</text>
</comment>
<name>A0A8H5IGJ0_9HYPO</name>